<accession>A0ABT9VNF5</accession>
<dbReference type="RefSeq" id="WP_419151920.1">
    <property type="nucleotide sequence ID" value="NZ_JAUSTR010000004.1"/>
</dbReference>
<sequence>MTPEMLRQIYLQLKNQPKKQITKQTLSLHRKKTHSLQPKKTCPCGKPLKRVN</sequence>
<dbReference type="EMBL" id="JAUSTR010000004">
    <property type="protein sequence ID" value="MDQ0162511.1"/>
    <property type="molecule type" value="Genomic_DNA"/>
</dbReference>
<dbReference type="Proteomes" id="UP001225646">
    <property type="component" value="Unassembled WGS sequence"/>
</dbReference>
<name>A0ABT9VNF5_9BACI</name>
<proteinExistence type="predicted"/>
<evidence type="ECO:0000256" key="1">
    <source>
        <dbReference type="SAM" id="MobiDB-lite"/>
    </source>
</evidence>
<keyword evidence="3" id="KW-1185">Reference proteome</keyword>
<comment type="caution">
    <text evidence="2">The sequence shown here is derived from an EMBL/GenBank/DDBJ whole genome shotgun (WGS) entry which is preliminary data.</text>
</comment>
<protein>
    <submittedName>
        <fullName evidence="2">Uncharacterized protein</fullName>
    </submittedName>
</protein>
<evidence type="ECO:0000313" key="2">
    <source>
        <dbReference type="EMBL" id="MDQ0162511.1"/>
    </source>
</evidence>
<organism evidence="2 3">
    <name type="scientific">Aeribacillus alveayuensis</name>
    <dbReference type="NCBI Taxonomy" id="279215"/>
    <lineage>
        <taxon>Bacteria</taxon>
        <taxon>Bacillati</taxon>
        <taxon>Bacillota</taxon>
        <taxon>Bacilli</taxon>
        <taxon>Bacillales</taxon>
        <taxon>Bacillaceae</taxon>
        <taxon>Aeribacillus</taxon>
    </lineage>
</organism>
<evidence type="ECO:0000313" key="3">
    <source>
        <dbReference type="Proteomes" id="UP001225646"/>
    </source>
</evidence>
<reference evidence="2 3" key="1">
    <citation type="submission" date="2023-07" db="EMBL/GenBank/DDBJ databases">
        <title>Genomic Encyclopedia of Type Strains, Phase IV (KMG-IV): sequencing the most valuable type-strain genomes for metagenomic binning, comparative biology and taxonomic classification.</title>
        <authorList>
            <person name="Goeker M."/>
        </authorList>
    </citation>
    <scope>NUCLEOTIDE SEQUENCE [LARGE SCALE GENOMIC DNA]</scope>
    <source>
        <strain evidence="2 3">DSM 19092</strain>
    </source>
</reference>
<gene>
    <name evidence="2" type="ORF">J2S06_001588</name>
</gene>
<feature type="region of interest" description="Disordered" evidence="1">
    <location>
        <begin position="28"/>
        <end position="52"/>
    </location>
</feature>